<organism evidence="2 3">
    <name type="scientific">Petrolisthes cinctipes</name>
    <name type="common">Flat porcelain crab</name>
    <dbReference type="NCBI Taxonomy" id="88211"/>
    <lineage>
        <taxon>Eukaryota</taxon>
        <taxon>Metazoa</taxon>
        <taxon>Ecdysozoa</taxon>
        <taxon>Arthropoda</taxon>
        <taxon>Crustacea</taxon>
        <taxon>Multicrustacea</taxon>
        <taxon>Malacostraca</taxon>
        <taxon>Eumalacostraca</taxon>
        <taxon>Eucarida</taxon>
        <taxon>Decapoda</taxon>
        <taxon>Pleocyemata</taxon>
        <taxon>Anomura</taxon>
        <taxon>Galatheoidea</taxon>
        <taxon>Porcellanidae</taxon>
        <taxon>Petrolisthes</taxon>
    </lineage>
</organism>
<accession>A0AAE1KET0</accession>
<dbReference type="EMBL" id="JAWQEG010002637">
    <property type="protein sequence ID" value="KAK3870623.1"/>
    <property type="molecule type" value="Genomic_DNA"/>
</dbReference>
<proteinExistence type="predicted"/>
<feature type="compositionally biased region" description="Basic and acidic residues" evidence="1">
    <location>
        <begin position="39"/>
        <end position="48"/>
    </location>
</feature>
<feature type="region of interest" description="Disordered" evidence="1">
    <location>
        <begin position="28"/>
        <end position="75"/>
    </location>
</feature>
<evidence type="ECO:0000313" key="3">
    <source>
        <dbReference type="Proteomes" id="UP001286313"/>
    </source>
</evidence>
<sequence length="94" mass="10834">MRDSWRLKEIALVVEFVVTVSPFFPTTATSQHSLQVGRHMNDPPKPRGDCTTQEGTPESPEETVLPRKKHPVTSADPFMHYRTDYQKLMVVMHR</sequence>
<evidence type="ECO:0000256" key="1">
    <source>
        <dbReference type="SAM" id="MobiDB-lite"/>
    </source>
</evidence>
<name>A0AAE1KET0_PETCI</name>
<evidence type="ECO:0000313" key="2">
    <source>
        <dbReference type="EMBL" id="KAK3870623.1"/>
    </source>
</evidence>
<keyword evidence="3" id="KW-1185">Reference proteome</keyword>
<protein>
    <submittedName>
        <fullName evidence="2">Uncharacterized protein</fullName>
    </submittedName>
</protein>
<dbReference type="AlphaFoldDB" id="A0AAE1KET0"/>
<dbReference type="Proteomes" id="UP001286313">
    <property type="component" value="Unassembled WGS sequence"/>
</dbReference>
<reference evidence="2" key="1">
    <citation type="submission" date="2023-10" db="EMBL/GenBank/DDBJ databases">
        <title>Genome assemblies of two species of porcelain crab, Petrolisthes cinctipes and Petrolisthes manimaculis (Anomura: Porcellanidae).</title>
        <authorList>
            <person name="Angst P."/>
        </authorList>
    </citation>
    <scope>NUCLEOTIDE SEQUENCE</scope>
    <source>
        <strain evidence="2">PB745_01</strain>
        <tissue evidence="2">Gill</tissue>
    </source>
</reference>
<gene>
    <name evidence="2" type="ORF">Pcinc_024167</name>
</gene>
<comment type="caution">
    <text evidence="2">The sequence shown here is derived from an EMBL/GenBank/DDBJ whole genome shotgun (WGS) entry which is preliminary data.</text>
</comment>